<dbReference type="Pfam" id="PF00291">
    <property type="entry name" value="PALP"/>
    <property type="match status" value="1"/>
</dbReference>
<dbReference type="NCBIfam" id="TIGR01136">
    <property type="entry name" value="cysKM"/>
    <property type="match status" value="1"/>
</dbReference>
<keyword evidence="5" id="KW-1185">Reference proteome</keyword>
<dbReference type="Proteomes" id="UP001237105">
    <property type="component" value="Unassembled WGS sequence"/>
</dbReference>
<evidence type="ECO:0000313" key="4">
    <source>
        <dbReference type="EMBL" id="MDI3423776.1"/>
    </source>
</evidence>
<sequence length="334" mass="35055">MRTSVNHSVVDSIESLVGSTPLLRLRLDRLAADLCADGARASGCADVELLAKLESANPLSSVKDRAALYMLRSAEERGEIRPGGTVIEATSGNTGISLAAFAASRGYRCLIVLPEGATAERAALLGAFGAELVRTPREDGYPGALAKAEELHAAMPGSWFTRQHENRDNARAHYETTGPEIWEATGGRIDVLVCGVGTGGTLSGTAAYLKERDPAIRVVAVEPEKSPVLSQGTGGLHRIPGLNGGFVAPVTDVSLIDVVVTVSDEDAWRTARRLARGQGVLAGISAGAAVHACTQLAAKPEYAGTTMVTVLPDTGERYLSLWAPSDTEGRVTWQ</sequence>
<gene>
    <name evidence="4" type="ORF">QIT00_35415</name>
</gene>
<dbReference type="GO" id="GO:0016740">
    <property type="term" value="F:transferase activity"/>
    <property type="evidence" value="ECO:0007669"/>
    <property type="project" value="UniProtKB-KW"/>
</dbReference>
<reference evidence="4 5" key="1">
    <citation type="submission" date="2023-05" db="EMBL/GenBank/DDBJ databases">
        <title>Draft genome sequence of Streptomyces sp. B-S-A12 isolated from a cave soil in Thailand.</title>
        <authorList>
            <person name="Chamroensaksri N."/>
            <person name="Muangham S."/>
        </authorList>
    </citation>
    <scope>NUCLEOTIDE SEQUENCE [LARGE SCALE GENOMIC DNA]</scope>
    <source>
        <strain evidence="4 5">B-S-A12</strain>
    </source>
</reference>
<proteinExistence type="predicted"/>
<dbReference type="InterPro" id="IPR036052">
    <property type="entry name" value="TrpB-like_PALP_sf"/>
</dbReference>
<keyword evidence="2" id="KW-0663">Pyridoxal phosphate</keyword>
<dbReference type="InterPro" id="IPR001926">
    <property type="entry name" value="TrpB-like_PALP"/>
</dbReference>
<dbReference type="InterPro" id="IPR050214">
    <property type="entry name" value="Cys_Synth/Cystath_Beta-Synth"/>
</dbReference>
<comment type="cofactor">
    <cofactor evidence="1">
        <name>pyridoxal 5'-phosphate</name>
        <dbReference type="ChEBI" id="CHEBI:597326"/>
    </cofactor>
</comment>
<dbReference type="EMBL" id="JASCIS010000062">
    <property type="protein sequence ID" value="MDI3423776.1"/>
    <property type="molecule type" value="Genomic_DNA"/>
</dbReference>
<feature type="domain" description="Tryptophan synthase beta chain-like PALP" evidence="3">
    <location>
        <begin position="15"/>
        <end position="313"/>
    </location>
</feature>
<dbReference type="SUPFAM" id="SSF53686">
    <property type="entry name" value="Tryptophan synthase beta subunit-like PLP-dependent enzymes"/>
    <property type="match status" value="1"/>
</dbReference>
<dbReference type="InterPro" id="IPR005856">
    <property type="entry name" value="Cys_synth"/>
</dbReference>
<comment type="caution">
    <text evidence="4">The sequence shown here is derived from an EMBL/GenBank/DDBJ whole genome shotgun (WGS) entry which is preliminary data.</text>
</comment>
<dbReference type="PANTHER" id="PTHR10314">
    <property type="entry name" value="CYSTATHIONINE BETA-SYNTHASE"/>
    <property type="match status" value="1"/>
</dbReference>
<evidence type="ECO:0000259" key="3">
    <source>
        <dbReference type="Pfam" id="PF00291"/>
    </source>
</evidence>
<protein>
    <submittedName>
        <fullName evidence="4">Cysteine synthase family protein</fullName>
        <ecNumber evidence="4">2.5.1.-</ecNumber>
    </submittedName>
</protein>
<dbReference type="EC" id="2.5.1.-" evidence="4"/>
<evidence type="ECO:0000256" key="1">
    <source>
        <dbReference type="ARBA" id="ARBA00001933"/>
    </source>
</evidence>
<dbReference type="Gene3D" id="3.40.50.1100">
    <property type="match status" value="2"/>
</dbReference>
<dbReference type="CDD" id="cd01561">
    <property type="entry name" value="CBS_like"/>
    <property type="match status" value="1"/>
</dbReference>
<organism evidence="4 5">
    <name type="scientific">Streptomyces luteolus</name>
    <dbReference type="NCBI Taxonomy" id="3043615"/>
    <lineage>
        <taxon>Bacteria</taxon>
        <taxon>Bacillati</taxon>
        <taxon>Actinomycetota</taxon>
        <taxon>Actinomycetes</taxon>
        <taxon>Kitasatosporales</taxon>
        <taxon>Streptomycetaceae</taxon>
        <taxon>Streptomyces</taxon>
    </lineage>
</organism>
<dbReference type="RefSeq" id="WP_282539608.1">
    <property type="nucleotide sequence ID" value="NZ_JASCIS010000062.1"/>
</dbReference>
<evidence type="ECO:0000313" key="5">
    <source>
        <dbReference type="Proteomes" id="UP001237105"/>
    </source>
</evidence>
<name>A0ABT6T7B1_9ACTN</name>
<evidence type="ECO:0000256" key="2">
    <source>
        <dbReference type="ARBA" id="ARBA00022898"/>
    </source>
</evidence>
<accession>A0ABT6T7B1</accession>
<keyword evidence="4" id="KW-0808">Transferase</keyword>